<keyword evidence="3" id="KW-0812">Transmembrane</keyword>
<dbReference type="Ensembl" id="ENSPSTT00000024025.1">
    <property type="protein sequence ID" value="ENSPSTP00000022855.1"/>
    <property type="gene ID" value="ENSPSTG00000016783.1"/>
</dbReference>
<comment type="similarity">
    <text evidence="1">Belongs to the short-chain dehydrogenases/reductases (SDR) family.</text>
</comment>
<sequence length="289" mass="30166">APSMELPSFCSHPFWFVLALLLGLLLWATRRRAWDPRGCPTDLSGRTAIVTGANSGEGASAAAGLRGCRGPQVPHCGTGSCGTWRVGPRGAAGRLGGSRGRAVLSCCRLCCGGHAMLCPAVPCHAVPLLNLAAGFQAQQHLISAHLSPSQLQGLHPCGSAPVRAGPFPLPWLGVEPQPHFSGAVPRAPAWHGRGVTANSLNPGVVSTGIMRNFSWVVRGLFFLIRPFIKVSGQGAVSTIYCAVSEEVSGISGKYFGSDCSLTLPSATARDAGLARKLWEESERLTGLSP</sequence>
<organism evidence="4 5">
    <name type="scientific">Pavo cristatus</name>
    <name type="common">Indian peafowl</name>
    <name type="synonym">Blue peafowl</name>
    <dbReference type="NCBI Taxonomy" id="9049"/>
    <lineage>
        <taxon>Eukaryota</taxon>
        <taxon>Metazoa</taxon>
        <taxon>Chordata</taxon>
        <taxon>Craniata</taxon>
        <taxon>Vertebrata</taxon>
        <taxon>Euteleostomi</taxon>
        <taxon>Archelosauria</taxon>
        <taxon>Archosauria</taxon>
        <taxon>Dinosauria</taxon>
        <taxon>Saurischia</taxon>
        <taxon>Theropoda</taxon>
        <taxon>Coelurosauria</taxon>
        <taxon>Aves</taxon>
        <taxon>Neognathae</taxon>
        <taxon>Galloanserae</taxon>
        <taxon>Galliformes</taxon>
        <taxon>Phasianidae</taxon>
        <taxon>Phasianinae</taxon>
        <taxon>Pavo</taxon>
    </lineage>
</organism>
<evidence type="ECO:0000256" key="2">
    <source>
        <dbReference type="ARBA" id="ARBA00023002"/>
    </source>
</evidence>
<keyword evidence="2" id="KW-0560">Oxidoreductase</keyword>
<dbReference type="PANTHER" id="PTHR43157:SF30">
    <property type="entry name" value="RETINOL DEHYDROGENASE 11-LIKE"/>
    <property type="match status" value="1"/>
</dbReference>
<keyword evidence="3" id="KW-0472">Membrane</keyword>
<evidence type="ECO:0000256" key="1">
    <source>
        <dbReference type="ARBA" id="ARBA00006484"/>
    </source>
</evidence>
<proteinExistence type="inferred from homology"/>
<accession>A0A8C9FY41</accession>
<reference evidence="4" key="2">
    <citation type="submission" date="2025-09" db="UniProtKB">
        <authorList>
            <consortium name="Ensembl"/>
        </authorList>
    </citation>
    <scope>IDENTIFICATION</scope>
</reference>
<dbReference type="InterPro" id="IPR002347">
    <property type="entry name" value="SDR_fam"/>
</dbReference>
<feature type="transmembrane region" description="Helical" evidence="3">
    <location>
        <begin position="12"/>
        <end position="28"/>
    </location>
</feature>
<evidence type="ECO:0000313" key="4">
    <source>
        <dbReference type="Ensembl" id="ENSPSTP00000022855.1"/>
    </source>
</evidence>
<dbReference type="AlphaFoldDB" id="A0A8C9FY41"/>
<evidence type="ECO:0000256" key="3">
    <source>
        <dbReference type="SAM" id="Phobius"/>
    </source>
</evidence>
<reference evidence="4" key="1">
    <citation type="submission" date="2025-08" db="UniProtKB">
        <authorList>
            <consortium name="Ensembl"/>
        </authorList>
    </citation>
    <scope>IDENTIFICATION</scope>
</reference>
<keyword evidence="3" id="KW-1133">Transmembrane helix</keyword>
<evidence type="ECO:0008006" key="6">
    <source>
        <dbReference type="Google" id="ProtNLM"/>
    </source>
</evidence>
<name>A0A8C9FY41_PAVCR</name>
<dbReference type="Proteomes" id="UP000694428">
    <property type="component" value="Unplaced"/>
</dbReference>
<keyword evidence="5" id="KW-1185">Reference proteome</keyword>
<protein>
    <recommendedName>
        <fullName evidence="6">Retinol dehydrogenase 13</fullName>
    </recommendedName>
</protein>
<evidence type="ECO:0000313" key="5">
    <source>
        <dbReference type="Proteomes" id="UP000694428"/>
    </source>
</evidence>
<dbReference type="PRINTS" id="PR00081">
    <property type="entry name" value="GDHRDH"/>
</dbReference>
<dbReference type="PANTHER" id="PTHR43157">
    <property type="entry name" value="PHOSPHATIDYLINOSITOL-GLYCAN BIOSYNTHESIS CLASS F PROTEIN-RELATED"/>
    <property type="match status" value="1"/>
</dbReference>
<dbReference type="GO" id="GO:0016491">
    <property type="term" value="F:oxidoreductase activity"/>
    <property type="evidence" value="ECO:0007669"/>
    <property type="project" value="UniProtKB-KW"/>
</dbReference>
<dbReference type="Gene3D" id="3.40.50.720">
    <property type="entry name" value="NAD(P)-binding Rossmann-like Domain"/>
    <property type="match status" value="1"/>
</dbReference>